<evidence type="ECO:0008006" key="3">
    <source>
        <dbReference type="Google" id="ProtNLM"/>
    </source>
</evidence>
<organism evidence="1 2">
    <name type="scientific">Caldicoprobacter faecalis</name>
    <dbReference type="NCBI Taxonomy" id="937334"/>
    <lineage>
        <taxon>Bacteria</taxon>
        <taxon>Bacillati</taxon>
        <taxon>Bacillota</taxon>
        <taxon>Clostridia</taxon>
        <taxon>Caldicoprobacterales</taxon>
        <taxon>Caldicoprobacteraceae</taxon>
        <taxon>Caldicoprobacter</taxon>
    </lineage>
</organism>
<evidence type="ECO:0000313" key="2">
    <source>
        <dbReference type="Proteomes" id="UP000198577"/>
    </source>
</evidence>
<keyword evidence="2" id="KW-1185">Reference proteome</keyword>
<dbReference type="Proteomes" id="UP000198577">
    <property type="component" value="Unassembled WGS sequence"/>
</dbReference>
<sequence>MYKNQKNHIGCDKQTYKLLRELCHLSKNLYNYSLYLVRRYFFENGTRLEYERVHHLVKENENYKLLPSQVAQQTVQAVDEAFKSFVGLLEAKKGGKFVNPVFA</sequence>
<proteinExistence type="predicted"/>
<dbReference type="EMBL" id="FOXR01000023">
    <property type="protein sequence ID" value="SFQ28155.1"/>
    <property type="molecule type" value="Genomic_DNA"/>
</dbReference>
<dbReference type="STRING" id="937334.SAMN05444406_12316"/>
<reference evidence="1 2" key="1">
    <citation type="submission" date="2016-10" db="EMBL/GenBank/DDBJ databases">
        <authorList>
            <person name="de Groot N.N."/>
        </authorList>
    </citation>
    <scope>NUCLEOTIDE SEQUENCE [LARGE SCALE GENOMIC DNA]</scope>
    <source>
        <strain evidence="1 2">DSM 20678</strain>
    </source>
</reference>
<evidence type="ECO:0000313" key="1">
    <source>
        <dbReference type="EMBL" id="SFQ28155.1"/>
    </source>
</evidence>
<name>A0A1I5X854_9FIRM</name>
<accession>A0A1I5X854</accession>
<protein>
    <recommendedName>
        <fullName evidence="3">Transposase</fullName>
    </recommendedName>
</protein>
<dbReference type="AlphaFoldDB" id="A0A1I5X854"/>
<gene>
    <name evidence="1" type="ORF">SAMN05444406_12316</name>
</gene>